<protein>
    <submittedName>
        <fullName evidence="1">Uncharacterized protein</fullName>
    </submittedName>
</protein>
<dbReference type="Proteomes" id="UP000657918">
    <property type="component" value="Unassembled WGS sequence"/>
</dbReference>
<evidence type="ECO:0000313" key="2">
    <source>
        <dbReference type="Proteomes" id="UP000657918"/>
    </source>
</evidence>
<evidence type="ECO:0000313" key="1">
    <source>
        <dbReference type="EMBL" id="KAF9678761.1"/>
    </source>
</evidence>
<gene>
    <name evidence="1" type="ORF">SADUNF_Sadunf07G0069200</name>
</gene>
<dbReference type="EMBL" id="JADGMS010000007">
    <property type="protein sequence ID" value="KAF9678761.1"/>
    <property type="molecule type" value="Genomic_DNA"/>
</dbReference>
<comment type="caution">
    <text evidence="1">The sequence shown here is derived from an EMBL/GenBank/DDBJ whole genome shotgun (WGS) entry which is preliminary data.</text>
</comment>
<name>A0A835K3I8_9ROSI</name>
<reference evidence="1 2" key="1">
    <citation type="submission" date="2020-10" db="EMBL/GenBank/DDBJ databases">
        <title>Plant Genome Project.</title>
        <authorList>
            <person name="Zhang R.-G."/>
        </authorList>
    </citation>
    <scope>NUCLEOTIDE SEQUENCE [LARGE SCALE GENOMIC DNA]</scope>
    <source>
        <strain evidence="1">FAFU-HL-1</strain>
        <tissue evidence="1">Leaf</tissue>
    </source>
</reference>
<keyword evidence="2" id="KW-1185">Reference proteome</keyword>
<sequence length="85" mass="9971">MYSGYRNKFEGMDVAMVEIGPSQKYFMRSVRIFKECRAMYLITTLLQFYWDSMARKMVANGIPNFLQRVSNVILLVQISEDLQGM</sequence>
<accession>A0A835K3I8</accession>
<proteinExistence type="predicted"/>
<organism evidence="1 2">
    <name type="scientific">Salix dunnii</name>
    <dbReference type="NCBI Taxonomy" id="1413687"/>
    <lineage>
        <taxon>Eukaryota</taxon>
        <taxon>Viridiplantae</taxon>
        <taxon>Streptophyta</taxon>
        <taxon>Embryophyta</taxon>
        <taxon>Tracheophyta</taxon>
        <taxon>Spermatophyta</taxon>
        <taxon>Magnoliopsida</taxon>
        <taxon>eudicotyledons</taxon>
        <taxon>Gunneridae</taxon>
        <taxon>Pentapetalae</taxon>
        <taxon>rosids</taxon>
        <taxon>fabids</taxon>
        <taxon>Malpighiales</taxon>
        <taxon>Salicaceae</taxon>
        <taxon>Saliceae</taxon>
        <taxon>Salix</taxon>
    </lineage>
</organism>
<dbReference type="AlphaFoldDB" id="A0A835K3I8"/>